<organism evidence="1 2">
    <name type="scientific">Russula earlei</name>
    <dbReference type="NCBI Taxonomy" id="71964"/>
    <lineage>
        <taxon>Eukaryota</taxon>
        <taxon>Fungi</taxon>
        <taxon>Dikarya</taxon>
        <taxon>Basidiomycota</taxon>
        <taxon>Agaricomycotina</taxon>
        <taxon>Agaricomycetes</taxon>
        <taxon>Russulales</taxon>
        <taxon>Russulaceae</taxon>
        <taxon>Russula</taxon>
    </lineage>
</organism>
<dbReference type="EMBL" id="JAGFNK010000626">
    <property type="protein sequence ID" value="KAI9446888.1"/>
    <property type="molecule type" value="Genomic_DNA"/>
</dbReference>
<proteinExistence type="predicted"/>
<name>A0ACC0TT78_9AGAM</name>
<gene>
    <name evidence="1" type="ORF">F5148DRAFT_1020606</name>
</gene>
<sequence>MIEETYAGTDVGSLCNSELWWRDHYDDLHARGYKLGPWYRRHWRLSSRKSSDEDFLNTDDDQATTLPAMSHAVRIEDGRQVMLKKVFSQERPNELPIAQLFSSPGLKDDPKNHCIPLLDLVDLSHNANLDAGKFMVIPFLRPFDNPPFQTYGEFVAFFMQISEGLKFMHEQNVAHGDCTVNNIMFDPSGMYPDHPVRRDWRAKRYSRTERPPRYYFVDFGLFHQYSSRNVLEEQPRGDDMSSPPEHKRGGLCNPFRTDIYHLGSFVRDSFLKKYNGFEFMGGLVCAMTDENPARRPRIEDVIERFESICSSLSAVMLRSPITSKNDHTVCIVYRHLRQLTRTIAYVIHRRPAIPLPGGLRMQDIRLHSSPRVLYH</sequence>
<comment type="caution">
    <text evidence="1">The sequence shown here is derived from an EMBL/GenBank/DDBJ whole genome shotgun (WGS) entry which is preliminary data.</text>
</comment>
<evidence type="ECO:0000313" key="2">
    <source>
        <dbReference type="Proteomes" id="UP001207468"/>
    </source>
</evidence>
<protein>
    <submittedName>
        <fullName evidence="1">Uncharacterized protein</fullName>
    </submittedName>
</protein>
<dbReference type="Proteomes" id="UP001207468">
    <property type="component" value="Unassembled WGS sequence"/>
</dbReference>
<accession>A0ACC0TT78</accession>
<reference evidence="1" key="1">
    <citation type="submission" date="2021-03" db="EMBL/GenBank/DDBJ databases">
        <title>Evolutionary priming and transition to the ectomycorrhizal habit in an iconic lineage of mushroom-forming fungi: is preadaptation a requirement?</title>
        <authorList>
            <consortium name="DOE Joint Genome Institute"/>
            <person name="Looney B.P."/>
            <person name="Miyauchi S."/>
            <person name="Morin E."/>
            <person name="Drula E."/>
            <person name="Courty P.E."/>
            <person name="Chicoki N."/>
            <person name="Fauchery L."/>
            <person name="Kohler A."/>
            <person name="Kuo A."/>
            <person name="LaButti K."/>
            <person name="Pangilinan J."/>
            <person name="Lipzen A."/>
            <person name="Riley R."/>
            <person name="Andreopoulos W."/>
            <person name="He G."/>
            <person name="Johnson J."/>
            <person name="Barry K.W."/>
            <person name="Grigoriev I.V."/>
            <person name="Nagy L."/>
            <person name="Hibbett D."/>
            <person name="Henrissat B."/>
            <person name="Matheny P.B."/>
            <person name="Labbe J."/>
            <person name="Martin A.F."/>
        </authorList>
    </citation>
    <scope>NUCLEOTIDE SEQUENCE</scope>
    <source>
        <strain evidence="1">BPL698</strain>
    </source>
</reference>
<evidence type="ECO:0000313" key="1">
    <source>
        <dbReference type="EMBL" id="KAI9446888.1"/>
    </source>
</evidence>
<keyword evidence="2" id="KW-1185">Reference proteome</keyword>